<reference evidence="1 2" key="1">
    <citation type="journal article" date="2019" name="Commun. Biol.">
        <title>The bagworm genome reveals a unique fibroin gene that provides high tensile strength.</title>
        <authorList>
            <person name="Kono N."/>
            <person name="Nakamura H."/>
            <person name="Ohtoshi R."/>
            <person name="Tomita M."/>
            <person name="Numata K."/>
            <person name="Arakawa K."/>
        </authorList>
    </citation>
    <scope>NUCLEOTIDE SEQUENCE [LARGE SCALE GENOMIC DNA]</scope>
</reference>
<sequence>MARQAANGASLILANAQAQKYKVIVAVAVLKSKPANLTVSEYIEMLRDGIKKESIRNSDGCDTSEINNDLMNTQEHTDLTEAMRPSALDECIDIADRTSHREGAESPSILERFTQQIDLSPPSRAQNDCEGGAEKMTINVDAISSEGADDNVDLDRTFCPDILDYDETQIYTVPDDLEVIPYDDSQIHTILNRFIDANTNRHDDENVKGCGTTDLEESLGARHSRVETEMGSYVESEIKTSIRKGSENQKTTYEIGLFQNSTRVDSQRTVCDTQLSQDSTKAHSQETVCESQMSQNNIGVCTQNSLCKIQINKDNSGEDIQKTVCEPHLFQRSTGAIKKKCEFNDNTKNVVKSTCSQQTPTSQKFSDSIIENSQNTNAKMMTDRREKRRNLKRPLDRTNKFSSKVKFRPSENEVIAVSKENLDKNTDKVQNESNTERVIPKSNENAGRMKVDIIENIVIRKAMTATPAEMVSCKIDAKASSSELENDWNRQAVSTPIEDGNMKEQPNVVTSQKEDCKCASENAENVERGEEERLEDYSRIIKDAERDGTSDRPMCAGFPSMDVYPVRGNENHSNTNTEVQNIGRDEDFSSVAGRELEASDRGDRRLTLTIFEVMHKARCYIDREKSKTLNSFSGDSGYGSEWRIGSDAADTTVDHTGTALYKYLLESSVDVDEHTTCDSVSEVLGELVDRLNDEDNRPRFLVEMLDKTTALLGEIFDGTLNRDEVNIQNIDLFRKSTSLHPPEGPTAATYLFLLHSPHLPSNHAALYIPVPASVAPDPAHVCAALASPPRRSHFQVSSATPPYVSAGIRTPLGMAQRARRDTPPLSSARFYKIRRLMGDNKVRKEENVCIFLFLNTSLTILTHSLDKMVERFERLHENLFDDTNTYEIGNLEELENQCYLFHILEILLKRYLKAKANKRNVETNLPNSSSSTRSSIIEVWKSKWCPDNTGRGTSARPRERTCCIWKYREILGKIIHSGVRSYSLVSFAALQCYNLLHS</sequence>
<protein>
    <submittedName>
        <fullName evidence="1">Uncharacterized protein</fullName>
    </submittedName>
</protein>
<name>A0A4C1Z172_EUMVA</name>
<dbReference type="AlphaFoldDB" id="A0A4C1Z172"/>
<dbReference type="OrthoDB" id="7387587at2759"/>
<keyword evidence="2" id="KW-1185">Reference proteome</keyword>
<evidence type="ECO:0000313" key="1">
    <source>
        <dbReference type="EMBL" id="GBP80923.1"/>
    </source>
</evidence>
<organism evidence="1 2">
    <name type="scientific">Eumeta variegata</name>
    <name type="common">Bagworm moth</name>
    <name type="synonym">Eumeta japonica</name>
    <dbReference type="NCBI Taxonomy" id="151549"/>
    <lineage>
        <taxon>Eukaryota</taxon>
        <taxon>Metazoa</taxon>
        <taxon>Ecdysozoa</taxon>
        <taxon>Arthropoda</taxon>
        <taxon>Hexapoda</taxon>
        <taxon>Insecta</taxon>
        <taxon>Pterygota</taxon>
        <taxon>Neoptera</taxon>
        <taxon>Endopterygota</taxon>
        <taxon>Lepidoptera</taxon>
        <taxon>Glossata</taxon>
        <taxon>Ditrysia</taxon>
        <taxon>Tineoidea</taxon>
        <taxon>Psychidae</taxon>
        <taxon>Oiketicinae</taxon>
        <taxon>Eumeta</taxon>
    </lineage>
</organism>
<accession>A0A4C1Z172</accession>
<comment type="caution">
    <text evidence="1">The sequence shown here is derived from an EMBL/GenBank/DDBJ whole genome shotgun (WGS) entry which is preliminary data.</text>
</comment>
<gene>
    <name evidence="1" type="ORF">EVAR_49004_1</name>
</gene>
<evidence type="ECO:0000313" key="2">
    <source>
        <dbReference type="Proteomes" id="UP000299102"/>
    </source>
</evidence>
<proteinExistence type="predicted"/>
<dbReference type="EMBL" id="BGZK01001488">
    <property type="protein sequence ID" value="GBP80923.1"/>
    <property type="molecule type" value="Genomic_DNA"/>
</dbReference>
<dbReference type="Proteomes" id="UP000299102">
    <property type="component" value="Unassembled WGS sequence"/>
</dbReference>